<feature type="domain" description="Protein kinase" evidence="2">
    <location>
        <begin position="86"/>
        <end position="268"/>
    </location>
</feature>
<evidence type="ECO:0000313" key="3">
    <source>
        <dbReference type="EMBL" id="KDQ64698.1"/>
    </source>
</evidence>
<dbReference type="AlphaFoldDB" id="A0A067QCA3"/>
<dbReference type="GO" id="GO:0005524">
    <property type="term" value="F:ATP binding"/>
    <property type="evidence" value="ECO:0007669"/>
    <property type="project" value="InterPro"/>
</dbReference>
<proteinExistence type="predicted"/>
<keyword evidence="1" id="KW-0175">Coiled coil</keyword>
<reference evidence="4" key="1">
    <citation type="journal article" date="2014" name="Proc. Natl. Acad. Sci. U.S.A.">
        <title>Extensive sampling of basidiomycete genomes demonstrates inadequacy of the white-rot/brown-rot paradigm for wood decay fungi.</title>
        <authorList>
            <person name="Riley R."/>
            <person name="Salamov A.A."/>
            <person name="Brown D.W."/>
            <person name="Nagy L.G."/>
            <person name="Floudas D."/>
            <person name="Held B.W."/>
            <person name="Levasseur A."/>
            <person name="Lombard V."/>
            <person name="Morin E."/>
            <person name="Otillar R."/>
            <person name="Lindquist E.A."/>
            <person name="Sun H."/>
            <person name="LaButti K.M."/>
            <person name="Schmutz J."/>
            <person name="Jabbour D."/>
            <person name="Luo H."/>
            <person name="Baker S.E."/>
            <person name="Pisabarro A.G."/>
            <person name="Walton J.D."/>
            <person name="Blanchette R.A."/>
            <person name="Henrissat B."/>
            <person name="Martin F."/>
            <person name="Cullen D."/>
            <person name="Hibbett D.S."/>
            <person name="Grigoriev I.V."/>
        </authorList>
    </citation>
    <scope>NUCLEOTIDE SEQUENCE [LARGE SCALE GENOMIC DNA]</scope>
    <source>
        <strain evidence="4">MUCL 33604</strain>
    </source>
</reference>
<dbReference type="OrthoDB" id="4062651at2759"/>
<evidence type="ECO:0000259" key="2">
    <source>
        <dbReference type="PROSITE" id="PS50011"/>
    </source>
</evidence>
<dbReference type="STRING" id="933084.A0A067QCA3"/>
<accession>A0A067QCA3</accession>
<dbReference type="InParanoid" id="A0A067QCA3"/>
<dbReference type="Gene3D" id="1.10.510.10">
    <property type="entry name" value="Transferase(Phosphotransferase) domain 1"/>
    <property type="match status" value="1"/>
</dbReference>
<gene>
    <name evidence="3" type="ORF">JAAARDRAFT_235479</name>
</gene>
<sequence>MNSVSASIAYSFDPFLDSMWRADGGQPALQEQLNSETDALDQARKTMKQLIRDHRERQRDLVTRFNAKLDTSDNMNPNMRLDEKKVTRQMGTARAISGSLDLLQGMYLDQVVDLKRLRPVCDRPHAPSLIRFIRGAELWAKVWKVDGGEYIVPFYGFTCSEKSLPILVSPYFENGNAIDFVDAHPDVDHRALIMDIAKGLTVLHMMQPQPIAHGGLRGMNVKILVTGRSTIRALLSDFGLSKLMSDLCEEPVSMMSRVGEYPRWFAPS</sequence>
<organism evidence="3 4">
    <name type="scientific">Jaapia argillacea MUCL 33604</name>
    <dbReference type="NCBI Taxonomy" id="933084"/>
    <lineage>
        <taxon>Eukaryota</taxon>
        <taxon>Fungi</taxon>
        <taxon>Dikarya</taxon>
        <taxon>Basidiomycota</taxon>
        <taxon>Agaricomycotina</taxon>
        <taxon>Agaricomycetes</taxon>
        <taxon>Agaricomycetidae</taxon>
        <taxon>Jaapiales</taxon>
        <taxon>Jaapiaceae</taxon>
        <taxon>Jaapia</taxon>
    </lineage>
</organism>
<dbReference type="SUPFAM" id="SSF56112">
    <property type="entry name" value="Protein kinase-like (PK-like)"/>
    <property type="match status" value="1"/>
</dbReference>
<dbReference type="InterPro" id="IPR011009">
    <property type="entry name" value="Kinase-like_dom_sf"/>
</dbReference>
<dbReference type="Proteomes" id="UP000027265">
    <property type="component" value="Unassembled WGS sequence"/>
</dbReference>
<name>A0A067QCA3_9AGAM</name>
<dbReference type="EMBL" id="KL197709">
    <property type="protein sequence ID" value="KDQ64698.1"/>
    <property type="molecule type" value="Genomic_DNA"/>
</dbReference>
<feature type="coiled-coil region" evidence="1">
    <location>
        <begin position="33"/>
        <end position="60"/>
    </location>
</feature>
<evidence type="ECO:0000256" key="1">
    <source>
        <dbReference type="SAM" id="Coils"/>
    </source>
</evidence>
<dbReference type="HOGENOM" id="CLU_1038521_0_0_1"/>
<keyword evidence="4" id="KW-1185">Reference proteome</keyword>
<dbReference type="GO" id="GO:0004672">
    <property type="term" value="F:protein kinase activity"/>
    <property type="evidence" value="ECO:0007669"/>
    <property type="project" value="InterPro"/>
</dbReference>
<dbReference type="PROSITE" id="PS50011">
    <property type="entry name" value="PROTEIN_KINASE_DOM"/>
    <property type="match status" value="1"/>
</dbReference>
<dbReference type="InterPro" id="IPR000719">
    <property type="entry name" value="Prot_kinase_dom"/>
</dbReference>
<evidence type="ECO:0000313" key="4">
    <source>
        <dbReference type="Proteomes" id="UP000027265"/>
    </source>
</evidence>
<protein>
    <recommendedName>
        <fullName evidence="2">Protein kinase domain-containing protein</fullName>
    </recommendedName>
</protein>